<evidence type="ECO:0000313" key="3">
    <source>
        <dbReference type="Proteomes" id="UP000225947"/>
    </source>
</evidence>
<evidence type="ECO:0000313" key="2">
    <source>
        <dbReference type="EMBL" id="AND75469.1"/>
    </source>
</evidence>
<sequence length="243" mass="27993">MQYGGNRFDYSLIDYNKNNVKIKIICNQCSNTFEQTPANHLHFNGCKPCETNAKSKRNTKSKDKVIEDFVKMHGTKYDYSKVDYKAWNIKITIGCPHHGDFKQEPNSHLQGNGCPKCGRLKLSRFGGMTNLDESGLEPARIYLVKFKSKQYEFIKVGVTSRTVEDRFKPVVYKQFEKEVILDLEAKARDVVNIEKLVLSTFDSDRYYISDGNAFKGCTELFKFKALNEIKSFIEEKIKSSSDE</sequence>
<evidence type="ECO:0000259" key="1">
    <source>
        <dbReference type="Pfam" id="PF10544"/>
    </source>
</evidence>
<dbReference type="Proteomes" id="UP000225947">
    <property type="component" value="Segment"/>
</dbReference>
<dbReference type="SMR" id="A0A172Q109"/>
<dbReference type="EMBL" id="KU935715">
    <property type="protein sequence ID" value="AND75469.1"/>
    <property type="molecule type" value="Genomic_DNA"/>
</dbReference>
<dbReference type="InterPro" id="IPR018306">
    <property type="entry name" value="Phage_T5_Orf172_DNA-bd"/>
</dbReference>
<reference evidence="3" key="1">
    <citation type="submission" date="2016-03" db="EMBL/GenBank/DDBJ databases">
        <title>Characterization of Acinetobacter baumannii phage vB_AbaM_ME3.</title>
        <authorList>
            <person name="Buttimer C.T.H."/>
            <person name="Elbreki M."/>
            <person name="Coffey A."/>
        </authorList>
    </citation>
    <scope>NUCLEOTIDE SEQUENCE [LARGE SCALE GENOMIC DNA]</scope>
</reference>
<dbReference type="OrthoDB" id="19100at10239"/>
<accession>A0A172Q109</accession>
<dbReference type="Pfam" id="PF10544">
    <property type="entry name" value="T5orf172"/>
    <property type="match status" value="1"/>
</dbReference>
<keyword evidence="3" id="KW-1185">Reference proteome</keyword>
<feature type="domain" description="Bacteriophage T5 Orf172 DNA-binding" evidence="1">
    <location>
        <begin position="141"/>
        <end position="234"/>
    </location>
</feature>
<proteinExistence type="predicted"/>
<protein>
    <recommendedName>
        <fullName evidence="1">Bacteriophage T5 Orf172 DNA-binding domain-containing protein</fullName>
    </recommendedName>
</protein>
<organism evidence="2 3">
    <name type="scientific">Acinetobacter phage vB_AbaM_ME3</name>
    <dbReference type="NCBI Taxonomy" id="1837876"/>
    <lineage>
        <taxon>Viruses</taxon>
        <taxon>Duplodnaviria</taxon>
        <taxon>Heunggongvirae</taxon>
        <taxon>Uroviricota</taxon>
        <taxon>Caudoviricetes</taxon>
        <taxon>Metrivirus</taxon>
        <taxon>Metrivirus ME3</taxon>
    </lineage>
</organism>
<gene>
    <name evidence="2" type="ORF">ME3_308</name>
</gene>
<name>A0A172Q109_9CAUD</name>